<protein>
    <submittedName>
        <fullName evidence="1">Uncharacterized protein</fullName>
    </submittedName>
</protein>
<proteinExistence type="predicted"/>
<organism evidence="1 2">
    <name type="scientific">Streblomastix strix</name>
    <dbReference type="NCBI Taxonomy" id="222440"/>
    <lineage>
        <taxon>Eukaryota</taxon>
        <taxon>Metamonada</taxon>
        <taxon>Preaxostyla</taxon>
        <taxon>Oxymonadida</taxon>
        <taxon>Streblomastigidae</taxon>
        <taxon>Streblomastix</taxon>
    </lineage>
</organism>
<dbReference type="EMBL" id="SNRW01025630">
    <property type="protein sequence ID" value="KAA6361381.1"/>
    <property type="molecule type" value="Genomic_DNA"/>
</dbReference>
<comment type="caution">
    <text evidence="1">The sequence shown here is derived from an EMBL/GenBank/DDBJ whole genome shotgun (WGS) entry which is preliminary data.</text>
</comment>
<gene>
    <name evidence="1" type="ORF">EZS28_043093</name>
</gene>
<reference evidence="1 2" key="1">
    <citation type="submission" date="2019-03" db="EMBL/GenBank/DDBJ databases">
        <title>Single cell metagenomics reveals metabolic interactions within the superorganism composed of flagellate Streblomastix strix and complex community of Bacteroidetes bacteria on its surface.</title>
        <authorList>
            <person name="Treitli S.C."/>
            <person name="Kolisko M."/>
            <person name="Husnik F."/>
            <person name="Keeling P."/>
            <person name="Hampl V."/>
        </authorList>
    </citation>
    <scope>NUCLEOTIDE SEQUENCE [LARGE SCALE GENOMIC DNA]</scope>
    <source>
        <strain evidence="1">ST1C</strain>
    </source>
</reference>
<sequence length="126" mass="14381">MLKELEGPKFFLQAAYLSHSMNSIPTEIPNLDQLEAVHRSIDGDFDVAHLDTAADDTSKKLYQQLVRQFANSLSKVELENDDERIDQILENFANLISNRDWSTMDKDTDESLRIIAEIVNTSIIQL</sequence>
<name>A0A5J4TUY8_9EUKA</name>
<accession>A0A5J4TUY8</accession>
<dbReference type="AlphaFoldDB" id="A0A5J4TUY8"/>
<dbReference type="Proteomes" id="UP000324800">
    <property type="component" value="Unassembled WGS sequence"/>
</dbReference>
<evidence type="ECO:0000313" key="2">
    <source>
        <dbReference type="Proteomes" id="UP000324800"/>
    </source>
</evidence>
<evidence type="ECO:0000313" key="1">
    <source>
        <dbReference type="EMBL" id="KAA6361381.1"/>
    </source>
</evidence>